<evidence type="ECO:0000313" key="5">
    <source>
        <dbReference type="Proteomes" id="UP001176517"/>
    </source>
</evidence>
<dbReference type="Pfam" id="PF00982">
    <property type="entry name" value="Glyco_transf_20"/>
    <property type="match status" value="2"/>
</dbReference>
<organism evidence="4 5">
    <name type="scientific">Tilletia horrida</name>
    <dbReference type="NCBI Taxonomy" id="155126"/>
    <lineage>
        <taxon>Eukaryota</taxon>
        <taxon>Fungi</taxon>
        <taxon>Dikarya</taxon>
        <taxon>Basidiomycota</taxon>
        <taxon>Ustilaginomycotina</taxon>
        <taxon>Exobasidiomycetes</taxon>
        <taxon>Tilletiales</taxon>
        <taxon>Tilletiaceae</taxon>
        <taxon>Tilletia</taxon>
    </lineage>
</organism>
<feature type="compositionally biased region" description="Basic and acidic residues" evidence="3">
    <location>
        <begin position="1142"/>
        <end position="1153"/>
    </location>
</feature>
<feature type="region of interest" description="Disordered" evidence="3">
    <location>
        <begin position="118"/>
        <end position="177"/>
    </location>
</feature>
<accession>A0AAN6GWK4</accession>
<dbReference type="Gene3D" id="3.30.70.1020">
    <property type="entry name" value="Trehalose-6-phosphate phosphatase related protein, domain 2"/>
    <property type="match status" value="1"/>
</dbReference>
<dbReference type="InterPro" id="IPR036412">
    <property type="entry name" value="HAD-like_sf"/>
</dbReference>
<feature type="compositionally biased region" description="Polar residues" evidence="3">
    <location>
        <begin position="1297"/>
        <end position="1308"/>
    </location>
</feature>
<sequence>MSSPSPRLSTLTSPLDTIPTPSQPLPPAADMLPDSHHQQSTYHHPQQVAHGIGGDGRGTAATGDLGSHTSFLTLAQLRSAIGSLTEDYNAKHPNAQLSGRIIHVSHFLPFHVNLLAAPPQPRGPGPFHQADTTGNEASDSAVAEDSEEATVQGTADPSHSQAAPSSHNRKWSLNPRRGHTALNSGIRSLSEAHEQVFVGWLGDLPLCAPDDGSEDSHVSRPPPPPHASHPSQTAAAAAAAAAASSSRPEEPECRPYELETDRAKIEELFDELIVPVDRCELPSNEDGQEKTSIPSMDDARGIKYVPVWMDYDVAHGHYEGYCKQTLWPLFHYLLWQDVPQPFSSSFKPKVTKSNARATHPADAADIDKSKSGSSTGHDRLGSSSTASKTSPDAQHPHLHEAGQERDRSAPSERGTDRPDDKEDGLAGDASLICQDPPKSSTWAYYHAANLAFAKKIAEVYKPGDMIWVHDYHLLLVPLMLRKLIPDAAIGLFVHAPFPSSEVFRCLPKRREIIEGMLGADLACFQAFSYSRHFLSSCIRVCGFEASSNTVESPSGHTTSISYNPIGVDADRVRRDASAAGVMPKIAAIREMYRGKKIIIGRDKLDVVRGVTQKLQAFYKLLADFPEWRGNVVLIQVTAPSSNESRSLERRVSELVSQINGEFGSLSFTPVHHYHQVIERDEYFALLAVADLALITSVRDGMNTTSLEYVIAQEARFKAETAAAATSTSAGASNSQATLSDPDYTGPSPLILSEFTGTAGRMRSAIQVNPWNTTGVAKAIDYGLRMGTAEKKARHALLYTQVVSHTSHTWAAQLVKQLLVRLESGQAAHFTPPLERQRLVDAYNSAKRRLLLLDYDGTLTPIVKDPEAALPSKELLVALQTLTEDPRNVMFIISGRDERFLSKHLGHLRGIGFSAEHGCFVKEPGSDQWSNLTKDLDMSWMAEVKKVFQYYTERTAGSNIEQKKSSITWHYRNADPDYGSFQAKECQAHLENLTTQNDLAVEVLVGKKNLEVRPLAVNKGEIVKRILHQHAQTVDLVFCAGDDKTDEDMFRALGSLEPATPMVMAAIAASKGGRGRAARVLKAGGAVAGASGLGLGERADGGDFEDEQDDDIARGVSPIRTGGPNGVPAAIAALASISPPTYERVEHEEEELHKQAGSGGTGGSHSIAQLSASNELCLPLTMSQPAPLGGSGGMMGGSGSSAKRASSSSPAPPAPVSGSESRGGVGASSSTSTISRQSSRTSVVDSVTTSASASGQDDDDEGLTTDSAATSVSGSPAENAAESGTTPNDAALSKKKQGATSSNPKTTARTGGRAANVKSSSSGNIDRPLVLLPELRKKNIFTTMVGPSGKKTLASWHVDGPEIVIGCLVDMAAGQPEASVQKIENATPAAAAAAADGSDK</sequence>
<dbReference type="SUPFAM" id="SSF53756">
    <property type="entry name" value="UDP-Glycosyltransferase/glycogen phosphorylase"/>
    <property type="match status" value="2"/>
</dbReference>
<feature type="compositionally biased region" description="Polar residues" evidence="3">
    <location>
        <begin position="381"/>
        <end position="392"/>
    </location>
</feature>
<dbReference type="EMBL" id="JAPDMZ010000008">
    <property type="protein sequence ID" value="KAK0557107.1"/>
    <property type="molecule type" value="Genomic_DNA"/>
</dbReference>
<comment type="similarity">
    <text evidence="2">In the C-terminal section; belongs to the trehalose phosphatase family.</text>
</comment>
<dbReference type="SUPFAM" id="SSF56784">
    <property type="entry name" value="HAD-like"/>
    <property type="match status" value="1"/>
</dbReference>
<gene>
    <name evidence="4" type="ORF">OC846_000754</name>
</gene>
<dbReference type="GO" id="GO:0004805">
    <property type="term" value="F:trehalose-phosphatase activity"/>
    <property type="evidence" value="ECO:0007669"/>
    <property type="project" value="TreeGrafter"/>
</dbReference>
<feature type="region of interest" description="Disordered" evidence="3">
    <location>
        <begin position="1180"/>
        <end position="1324"/>
    </location>
</feature>
<keyword evidence="5" id="KW-1185">Reference proteome</keyword>
<feature type="compositionally biased region" description="Gly residues" evidence="3">
    <location>
        <begin position="1188"/>
        <end position="1198"/>
    </location>
</feature>
<dbReference type="InterPro" id="IPR023214">
    <property type="entry name" value="HAD_sf"/>
</dbReference>
<evidence type="ECO:0000256" key="3">
    <source>
        <dbReference type="SAM" id="MobiDB-lite"/>
    </source>
</evidence>
<dbReference type="InterPro" id="IPR006379">
    <property type="entry name" value="HAD-SF_hydro_IIB"/>
</dbReference>
<dbReference type="InterPro" id="IPR003337">
    <property type="entry name" value="Trehalose_PPase"/>
</dbReference>
<comment type="caution">
    <text evidence="4">The sequence shown here is derived from an EMBL/GenBank/DDBJ whole genome shotgun (WGS) entry which is preliminary data.</text>
</comment>
<dbReference type="PANTHER" id="PTHR10788">
    <property type="entry name" value="TREHALOSE-6-PHOSPHATE SYNTHASE"/>
    <property type="match status" value="1"/>
</dbReference>
<dbReference type="GO" id="GO:0005992">
    <property type="term" value="P:trehalose biosynthetic process"/>
    <property type="evidence" value="ECO:0007669"/>
    <property type="project" value="InterPro"/>
</dbReference>
<evidence type="ECO:0000256" key="2">
    <source>
        <dbReference type="ARBA" id="ARBA00006330"/>
    </source>
</evidence>
<comment type="similarity">
    <text evidence="1">In the N-terminal section; belongs to the glycosyltransferase 20 family.</text>
</comment>
<dbReference type="InterPro" id="IPR001830">
    <property type="entry name" value="Glyco_trans_20"/>
</dbReference>
<proteinExistence type="inferred from homology"/>
<feature type="region of interest" description="Disordered" evidence="3">
    <location>
        <begin position="1141"/>
        <end position="1166"/>
    </location>
</feature>
<dbReference type="Gene3D" id="3.40.50.1000">
    <property type="entry name" value="HAD superfamily/HAD-like"/>
    <property type="match status" value="1"/>
</dbReference>
<feature type="region of interest" description="Disordered" evidence="3">
    <location>
        <begin position="345"/>
        <end position="430"/>
    </location>
</feature>
<feature type="compositionally biased region" description="Low complexity" evidence="3">
    <location>
        <begin position="1226"/>
        <end position="1253"/>
    </location>
</feature>
<feature type="compositionally biased region" description="Low complexity" evidence="3">
    <location>
        <begin position="1"/>
        <end position="17"/>
    </location>
</feature>
<dbReference type="Gene3D" id="3.40.50.2000">
    <property type="entry name" value="Glycogen Phosphorylase B"/>
    <property type="match status" value="2"/>
</dbReference>
<feature type="compositionally biased region" description="Polar residues" evidence="3">
    <location>
        <begin position="1263"/>
        <end position="1287"/>
    </location>
</feature>
<evidence type="ECO:0008006" key="6">
    <source>
        <dbReference type="Google" id="ProtNLM"/>
    </source>
</evidence>
<evidence type="ECO:0000313" key="4">
    <source>
        <dbReference type="EMBL" id="KAK0557107.1"/>
    </source>
</evidence>
<dbReference type="CDD" id="cd01627">
    <property type="entry name" value="HAD_TPP"/>
    <property type="match status" value="1"/>
</dbReference>
<evidence type="ECO:0000256" key="1">
    <source>
        <dbReference type="ARBA" id="ARBA00005409"/>
    </source>
</evidence>
<dbReference type="NCBIfam" id="TIGR00685">
    <property type="entry name" value="T6PP"/>
    <property type="match status" value="1"/>
</dbReference>
<protein>
    <recommendedName>
        <fullName evidence="6">Trehalose-phosphatase</fullName>
    </recommendedName>
</protein>
<dbReference type="CDD" id="cd03788">
    <property type="entry name" value="GT20_TPS"/>
    <property type="match status" value="1"/>
</dbReference>
<dbReference type="GO" id="GO:0003825">
    <property type="term" value="F:alpha,alpha-trehalose-phosphate synthase (UDP-forming) activity"/>
    <property type="evidence" value="ECO:0007669"/>
    <property type="project" value="TreeGrafter"/>
</dbReference>
<dbReference type="Pfam" id="PF02358">
    <property type="entry name" value="Trehalose_PPase"/>
    <property type="match status" value="1"/>
</dbReference>
<feature type="compositionally biased region" description="Basic and acidic residues" evidence="3">
    <location>
        <begin position="365"/>
        <end position="380"/>
    </location>
</feature>
<dbReference type="Proteomes" id="UP001176517">
    <property type="component" value="Unassembled WGS sequence"/>
</dbReference>
<reference evidence="4" key="1">
    <citation type="journal article" date="2023" name="PhytoFront">
        <title>Draft Genome Resources of Seven Strains of Tilletia horrida, Causal Agent of Kernel Smut of Rice.</title>
        <authorList>
            <person name="Khanal S."/>
            <person name="Antony Babu S."/>
            <person name="Zhou X.G."/>
        </authorList>
    </citation>
    <scope>NUCLEOTIDE SEQUENCE</scope>
    <source>
        <strain evidence="4">TX6</strain>
    </source>
</reference>
<feature type="compositionally biased region" description="Polar residues" evidence="3">
    <location>
        <begin position="345"/>
        <end position="356"/>
    </location>
</feature>
<feature type="region of interest" description="Disordered" evidence="3">
    <location>
        <begin position="208"/>
        <end position="256"/>
    </location>
</feature>
<feature type="compositionally biased region" description="Low complexity" evidence="3">
    <location>
        <begin position="1199"/>
        <end position="1208"/>
    </location>
</feature>
<feature type="compositionally biased region" description="Polar residues" evidence="3">
    <location>
        <begin position="149"/>
        <end position="166"/>
    </location>
</feature>
<feature type="compositionally biased region" description="Basic and acidic residues" evidence="3">
    <location>
        <begin position="247"/>
        <end position="256"/>
    </location>
</feature>
<dbReference type="PANTHER" id="PTHR10788:SF123">
    <property type="entry name" value="TREHALOSE-PHOSPHATASE"/>
    <property type="match status" value="1"/>
</dbReference>
<dbReference type="NCBIfam" id="TIGR01484">
    <property type="entry name" value="HAD-SF-IIB"/>
    <property type="match status" value="1"/>
</dbReference>
<feature type="compositionally biased region" description="Low complexity" evidence="3">
    <location>
        <begin position="228"/>
        <end position="246"/>
    </location>
</feature>
<dbReference type="GO" id="GO:0005946">
    <property type="term" value="C:alpha,alpha-trehalose-phosphate synthase complex (UDP-forming)"/>
    <property type="evidence" value="ECO:0007669"/>
    <property type="project" value="TreeGrafter"/>
</dbReference>
<name>A0AAN6GWK4_9BASI</name>
<dbReference type="FunFam" id="3.30.70.1020:FF:000002">
    <property type="entry name" value="Trehalose-6-phosphate synthase 2"/>
    <property type="match status" value="1"/>
</dbReference>
<dbReference type="GO" id="GO:0005829">
    <property type="term" value="C:cytosol"/>
    <property type="evidence" value="ECO:0007669"/>
    <property type="project" value="TreeGrafter"/>
</dbReference>
<feature type="compositionally biased region" description="Basic and acidic residues" evidence="3">
    <location>
        <begin position="394"/>
        <end position="424"/>
    </location>
</feature>
<feature type="region of interest" description="Disordered" evidence="3">
    <location>
        <begin position="1"/>
        <end position="61"/>
    </location>
</feature>